<comment type="caution">
    <text evidence="4">The sequence shown here is derived from an EMBL/GenBank/DDBJ whole genome shotgun (WGS) entry which is preliminary data.</text>
</comment>
<evidence type="ECO:0000256" key="2">
    <source>
        <dbReference type="SAM" id="Coils"/>
    </source>
</evidence>
<dbReference type="InterPro" id="IPR036162">
    <property type="entry name" value="Resolvase-like_N_sf"/>
</dbReference>
<dbReference type="SUPFAM" id="SSF53041">
    <property type="entry name" value="Resolvase-like"/>
    <property type="match status" value="1"/>
</dbReference>
<dbReference type="PROSITE" id="PS51736">
    <property type="entry name" value="RECOMBINASES_3"/>
    <property type="match status" value="1"/>
</dbReference>
<keyword evidence="5" id="KW-1185">Reference proteome</keyword>
<dbReference type="AlphaFoldDB" id="W4QSU3"/>
<evidence type="ECO:0000256" key="1">
    <source>
        <dbReference type="ARBA" id="ARBA00009913"/>
    </source>
</evidence>
<dbReference type="Gene3D" id="3.40.50.1390">
    <property type="entry name" value="Resolvase, N-terminal catalytic domain"/>
    <property type="match status" value="1"/>
</dbReference>
<dbReference type="EMBL" id="BAUV01000010">
    <property type="protein sequence ID" value="GAE34708.1"/>
    <property type="molecule type" value="Genomic_DNA"/>
</dbReference>
<dbReference type="InterPro" id="IPR050639">
    <property type="entry name" value="SSR_resolvase"/>
</dbReference>
<dbReference type="eggNOG" id="COG1961">
    <property type="taxonomic scope" value="Bacteria"/>
</dbReference>
<dbReference type="CDD" id="cd00338">
    <property type="entry name" value="Ser_Recombinase"/>
    <property type="match status" value="1"/>
</dbReference>
<evidence type="ECO:0000313" key="5">
    <source>
        <dbReference type="Proteomes" id="UP000018896"/>
    </source>
</evidence>
<comment type="similarity">
    <text evidence="1">Belongs to the site-specific recombinase resolvase family.</text>
</comment>
<name>W4QSU3_HALA3</name>
<protein>
    <submittedName>
        <fullName evidence="4">Site-specific recombinase</fullName>
    </submittedName>
</protein>
<dbReference type="PANTHER" id="PTHR30461:SF26">
    <property type="entry name" value="RESOLVASE HOMOLOG YNEB"/>
    <property type="match status" value="1"/>
</dbReference>
<dbReference type="Pfam" id="PF00239">
    <property type="entry name" value="Resolvase"/>
    <property type="match status" value="1"/>
</dbReference>
<dbReference type="GO" id="GO:0003677">
    <property type="term" value="F:DNA binding"/>
    <property type="evidence" value="ECO:0007669"/>
    <property type="project" value="InterPro"/>
</dbReference>
<dbReference type="SMART" id="SM00857">
    <property type="entry name" value="Resolvase"/>
    <property type="match status" value="1"/>
</dbReference>
<evidence type="ECO:0000313" key="4">
    <source>
        <dbReference type="EMBL" id="GAE34708.1"/>
    </source>
</evidence>
<dbReference type="STRING" id="1236973.JCM9157_1783"/>
<feature type="domain" description="Resolvase/invertase-type recombinase catalytic" evidence="3">
    <location>
        <begin position="3"/>
        <end position="148"/>
    </location>
</feature>
<dbReference type="InterPro" id="IPR006119">
    <property type="entry name" value="Resolv_N"/>
</dbReference>
<dbReference type="Proteomes" id="UP000018896">
    <property type="component" value="Unassembled WGS sequence"/>
</dbReference>
<reference evidence="4 5" key="1">
    <citation type="journal article" date="2014" name="Genome Announc.">
        <title>Draft Genome Sequences of Three Alkaliphilic Bacillus Strains, Bacillus wakoensis JCM 9140T, Bacillus akibai JCM 9157T, and Bacillus hemicellulosilyticus JCM 9152T.</title>
        <authorList>
            <person name="Yuki M."/>
            <person name="Oshima K."/>
            <person name="Suda W."/>
            <person name="Oshida Y."/>
            <person name="Kitamura K."/>
            <person name="Iida T."/>
            <person name="Hattori M."/>
            <person name="Ohkuma M."/>
        </authorList>
    </citation>
    <scope>NUCLEOTIDE SEQUENCE [LARGE SCALE GENOMIC DNA]</scope>
    <source>
        <strain evidence="4 5">JCM 9157</strain>
    </source>
</reference>
<gene>
    <name evidence="4" type="ORF">JCM9157_1783</name>
</gene>
<keyword evidence="2" id="KW-0175">Coiled coil</keyword>
<sequence length="165" mass="18583">MNKAIIYCRVSTEKSDQETSLKRQEQELKQLANEYQLEVVEIIAEKASGFEVDREGILTVLDYVIEGNIDALLIQDDTRLGRGHAKTALLYQLKKLNITVLTVSDRGELTLSEADNMVLEIVAVVEEFQRKLHNSKIKRGMKEAIKNAIAPKRTFQLVGVVVGLK</sequence>
<dbReference type="PANTHER" id="PTHR30461">
    <property type="entry name" value="DNA-INVERTASE FROM LAMBDOID PROPHAGE"/>
    <property type="match status" value="1"/>
</dbReference>
<proteinExistence type="inferred from homology"/>
<organism evidence="4 5">
    <name type="scientific">Halalkalibacter akibai (strain ATCC 43226 / DSM 21942 / CIP 109018 / JCM 9157 / 1139)</name>
    <name type="common">Bacillus akibai</name>
    <dbReference type="NCBI Taxonomy" id="1236973"/>
    <lineage>
        <taxon>Bacteria</taxon>
        <taxon>Bacillati</taxon>
        <taxon>Bacillota</taxon>
        <taxon>Bacilli</taxon>
        <taxon>Bacillales</taxon>
        <taxon>Bacillaceae</taxon>
        <taxon>Halalkalibacter</taxon>
    </lineage>
</organism>
<accession>W4QSU3</accession>
<evidence type="ECO:0000259" key="3">
    <source>
        <dbReference type="PROSITE" id="PS51736"/>
    </source>
</evidence>
<dbReference type="GO" id="GO:0000150">
    <property type="term" value="F:DNA strand exchange activity"/>
    <property type="evidence" value="ECO:0007669"/>
    <property type="project" value="InterPro"/>
</dbReference>
<feature type="coiled-coil region" evidence="2">
    <location>
        <begin position="14"/>
        <end position="45"/>
    </location>
</feature>